<evidence type="ECO:0000256" key="8">
    <source>
        <dbReference type="RuleBase" id="RU003953"/>
    </source>
</evidence>
<dbReference type="InterPro" id="IPR010206">
    <property type="entry name" value="PolA_pol_I"/>
</dbReference>
<feature type="domain" description="Poly A polymerase head" evidence="10">
    <location>
        <begin position="56"/>
        <end position="178"/>
    </location>
</feature>
<dbReference type="SUPFAM" id="SSF81301">
    <property type="entry name" value="Nucleotidyltransferase"/>
    <property type="match status" value="1"/>
</dbReference>
<sequence length="456" mass="51852">MIRKLIRKVLDLPAGMSKRRNKPRVFPLPQHGVRRDQLSQAALRVTSRLQEAGYAAYVVGGAVRDLMLGVSPKDFDVATNATPEQVHHLFRRSRIIGRRFRIVHVMMGPETIEVTTFRGGNVDDTNETGRIMADNSFGSQEEDAHRRDFTVNALFYDPSDETVIDYHNGVKDLHAKKLVMIGQPARRYQEDPVRMLRAVRLAAKLGFEIDEDTRKPIRAHAHLLKKEPAARLFDEMLKLLMSGQAYACLKKLRDEGLARGVFPLLDAVMDDKGNNDDAFLRLSLESTDARLRADKPISVGFLLATLLWRQVNQGWQQRLAAGEKSLPALLSAISDVESEQDNDFAIPRRFSVTMREIWTLQARFDSRSGGRPYRFLEQPRFRAAYDFLALRSEAGEVPAQLVSWWERFQRADADECERLIAEAKEQGGDAEPAKKRRRRRSNSRRRDESGGGESAE</sequence>
<keyword evidence="4 7" id="KW-0067">ATP-binding</keyword>
<keyword evidence="2 7" id="KW-0808">Transferase</keyword>
<comment type="catalytic activity">
    <reaction evidence="7">
        <text>RNA(n) + ATP = RNA(n)-3'-adenine ribonucleotide + diphosphate</text>
        <dbReference type="Rhea" id="RHEA:11332"/>
        <dbReference type="Rhea" id="RHEA-COMP:14527"/>
        <dbReference type="Rhea" id="RHEA-COMP:17347"/>
        <dbReference type="ChEBI" id="CHEBI:30616"/>
        <dbReference type="ChEBI" id="CHEBI:33019"/>
        <dbReference type="ChEBI" id="CHEBI:140395"/>
        <dbReference type="ChEBI" id="CHEBI:173115"/>
        <dbReference type="EC" id="2.7.7.19"/>
    </reaction>
</comment>
<evidence type="ECO:0000256" key="1">
    <source>
        <dbReference type="ARBA" id="ARBA00022664"/>
    </source>
</evidence>
<feature type="compositionally biased region" description="Basic residues" evidence="9">
    <location>
        <begin position="434"/>
        <end position="443"/>
    </location>
</feature>
<dbReference type="Pfam" id="PF12627">
    <property type="entry name" value="PolyA_pol_RNAbd"/>
    <property type="match status" value="1"/>
</dbReference>
<dbReference type="GeneID" id="89686816"/>
<feature type="active site" evidence="7">
    <location>
        <position position="76"/>
    </location>
</feature>
<dbReference type="Gene3D" id="3.30.460.10">
    <property type="entry name" value="Beta Polymerase, domain 2"/>
    <property type="match status" value="1"/>
</dbReference>
<dbReference type="HAMAP" id="MF_00957">
    <property type="entry name" value="PolyA_pol"/>
    <property type="match status" value="1"/>
</dbReference>
<dbReference type="PANTHER" id="PTHR43051:SF1">
    <property type="entry name" value="POLYNUCLEOTIDE ADENYLYLTRANSFERASE FAMILY PROTEIN"/>
    <property type="match status" value="1"/>
</dbReference>
<evidence type="ECO:0000259" key="11">
    <source>
        <dbReference type="Pfam" id="PF12626"/>
    </source>
</evidence>
<evidence type="ECO:0000256" key="5">
    <source>
        <dbReference type="ARBA" id="ARBA00022884"/>
    </source>
</evidence>
<dbReference type="EMBL" id="JAHDTB010000004">
    <property type="protein sequence ID" value="MBW8287279.1"/>
    <property type="molecule type" value="Genomic_DNA"/>
</dbReference>
<dbReference type="InterPro" id="IPR032828">
    <property type="entry name" value="PolyA_RNA-bd"/>
</dbReference>
<evidence type="ECO:0000256" key="9">
    <source>
        <dbReference type="SAM" id="MobiDB-lite"/>
    </source>
</evidence>
<feature type="domain" description="tRNA nucleotidyltransferase/poly(A) polymerase RNA and SrmB- binding" evidence="12">
    <location>
        <begin position="206"/>
        <end position="267"/>
    </location>
</feature>
<keyword evidence="13" id="KW-0548">Nucleotidyltransferase</keyword>
<keyword evidence="1 7" id="KW-0507">mRNA processing</keyword>
<proteinExistence type="inferred from homology"/>
<accession>A0ABS7FB23</accession>
<reference evidence="13 14" key="1">
    <citation type="submission" date="2021-05" db="EMBL/GenBank/DDBJ databases">
        <title>Draft Whole Genome Sequencing Of Biosensor Chromobacterium violaceum Strain CV026 Reveals A Regulatory RNA In Chromobacterium violaceum Phenotype Regulatory Network.</title>
        <authorList>
            <person name="Hong K.W."/>
            <person name="Chan K.G."/>
            <person name="Chang C.-Y."/>
        </authorList>
    </citation>
    <scope>NUCLEOTIDE SEQUENCE [LARGE SCALE GENOMIC DNA]</scope>
    <source>
        <strain evidence="13 14">ATCC 31532</strain>
    </source>
</reference>
<evidence type="ECO:0000256" key="7">
    <source>
        <dbReference type="HAMAP-Rule" id="MF_00957"/>
    </source>
</evidence>
<evidence type="ECO:0000256" key="4">
    <source>
        <dbReference type="ARBA" id="ARBA00022840"/>
    </source>
</evidence>
<dbReference type="PANTHER" id="PTHR43051">
    <property type="entry name" value="POLYNUCLEOTIDE ADENYLYLTRANSFERASE FAMILY PROTEIN"/>
    <property type="match status" value="1"/>
</dbReference>
<dbReference type="RefSeq" id="WP_043573951.1">
    <property type="nucleotide sequence ID" value="NZ_CP142381.1"/>
</dbReference>
<keyword evidence="3 7" id="KW-0547">Nucleotide-binding</keyword>
<dbReference type="Gene3D" id="1.10.3090.10">
    <property type="entry name" value="cca-adding enzyme, domain 2"/>
    <property type="match status" value="1"/>
</dbReference>
<dbReference type="NCBIfam" id="TIGR01942">
    <property type="entry name" value="pcnB"/>
    <property type="match status" value="1"/>
</dbReference>
<dbReference type="GO" id="GO:1990817">
    <property type="term" value="F:poly(A) RNA polymerase activity"/>
    <property type="evidence" value="ECO:0007669"/>
    <property type="project" value="UniProtKB-EC"/>
</dbReference>
<dbReference type="SUPFAM" id="SSF81891">
    <property type="entry name" value="Poly A polymerase C-terminal region-like"/>
    <property type="match status" value="1"/>
</dbReference>
<feature type="active site" evidence="7">
    <location>
        <position position="74"/>
    </location>
</feature>
<evidence type="ECO:0000259" key="12">
    <source>
        <dbReference type="Pfam" id="PF12627"/>
    </source>
</evidence>
<feature type="region of interest" description="Disordered" evidence="9">
    <location>
        <begin position="421"/>
        <end position="456"/>
    </location>
</feature>
<dbReference type="Proteomes" id="UP000711178">
    <property type="component" value="Unassembled WGS sequence"/>
</dbReference>
<name>A0ABS7FB23_9NEIS</name>
<evidence type="ECO:0000256" key="6">
    <source>
        <dbReference type="ARBA" id="ARBA00023163"/>
    </source>
</evidence>
<protein>
    <recommendedName>
        <fullName evidence="7">Poly(A) polymerase I</fullName>
        <shortName evidence="7">PAP I</shortName>
        <ecNumber evidence="7">2.7.7.19</ecNumber>
    </recommendedName>
</protein>
<evidence type="ECO:0000313" key="13">
    <source>
        <dbReference type="EMBL" id="MBW8287279.1"/>
    </source>
</evidence>
<feature type="active site" evidence="7">
    <location>
        <position position="148"/>
    </location>
</feature>
<feature type="domain" description="Polymerase A arginine-rich C-terminal" evidence="11">
    <location>
        <begin position="322"/>
        <end position="440"/>
    </location>
</feature>
<organism evidence="13 14">
    <name type="scientific">Chromobacterium subtsugae</name>
    <dbReference type="NCBI Taxonomy" id="251747"/>
    <lineage>
        <taxon>Bacteria</taxon>
        <taxon>Pseudomonadati</taxon>
        <taxon>Pseudomonadota</taxon>
        <taxon>Betaproteobacteria</taxon>
        <taxon>Neisseriales</taxon>
        <taxon>Chromobacteriaceae</taxon>
        <taxon>Chromobacterium</taxon>
    </lineage>
</organism>
<comment type="function">
    <text evidence="7">Adds poly(A) tail to the 3' end of many RNAs, which usually targets these RNAs for decay. Plays a significant role in the global control of gene expression, through influencing the rate of transcript degradation, and in the general RNA quality control.</text>
</comment>
<gene>
    <name evidence="7 13" type="primary">pcnB</name>
    <name evidence="13" type="ORF">KIF53_06520</name>
</gene>
<dbReference type="Pfam" id="PF12626">
    <property type="entry name" value="PolyA_pol_arg_C"/>
    <property type="match status" value="1"/>
</dbReference>
<dbReference type="InterPro" id="IPR052191">
    <property type="entry name" value="tRNA_ntf/polyA_polymerase_I"/>
</dbReference>
<dbReference type="EC" id="2.7.7.19" evidence="7"/>
<dbReference type="Pfam" id="PF01743">
    <property type="entry name" value="PolyA_pol"/>
    <property type="match status" value="1"/>
</dbReference>
<evidence type="ECO:0000259" key="10">
    <source>
        <dbReference type="Pfam" id="PF01743"/>
    </source>
</evidence>
<dbReference type="CDD" id="cd05398">
    <property type="entry name" value="NT_ClassII-CCAase"/>
    <property type="match status" value="1"/>
</dbReference>
<keyword evidence="5 7" id="KW-0694">RNA-binding</keyword>
<dbReference type="InterPro" id="IPR025866">
    <property type="entry name" value="PolyA_pol_arg_C_dom"/>
</dbReference>
<comment type="similarity">
    <text evidence="7 8">Belongs to the tRNA nucleotidyltransferase/poly(A) polymerase family.</text>
</comment>
<dbReference type="InterPro" id="IPR002646">
    <property type="entry name" value="PolA_pol_head_dom"/>
</dbReference>
<evidence type="ECO:0000256" key="3">
    <source>
        <dbReference type="ARBA" id="ARBA00022741"/>
    </source>
</evidence>
<evidence type="ECO:0000256" key="2">
    <source>
        <dbReference type="ARBA" id="ARBA00022679"/>
    </source>
</evidence>
<evidence type="ECO:0000313" key="14">
    <source>
        <dbReference type="Proteomes" id="UP000711178"/>
    </source>
</evidence>
<feature type="compositionally biased region" description="Basic and acidic residues" evidence="9">
    <location>
        <begin position="421"/>
        <end position="433"/>
    </location>
</feature>
<keyword evidence="14" id="KW-1185">Reference proteome</keyword>
<keyword evidence="6 7" id="KW-0804">Transcription</keyword>
<dbReference type="InterPro" id="IPR043519">
    <property type="entry name" value="NT_sf"/>
</dbReference>
<comment type="caution">
    <text evidence="13">The sequence shown here is derived from an EMBL/GenBank/DDBJ whole genome shotgun (WGS) entry which is preliminary data.</text>
</comment>